<keyword evidence="1" id="KW-0472">Membrane</keyword>
<organism evidence="2 3">
    <name type="scientific">Leucobacter insecticola</name>
    <dbReference type="NCBI Taxonomy" id="2714934"/>
    <lineage>
        <taxon>Bacteria</taxon>
        <taxon>Bacillati</taxon>
        <taxon>Actinomycetota</taxon>
        <taxon>Actinomycetes</taxon>
        <taxon>Micrococcales</taxon>
        <taxon>Microbacteriaceae</taxon>
        <taxon>Leucobacter</taxon>
    </lineage>
</organism>
<feature type="transmembrane region" description="Helical" evidence="1">
    <location>
        <begin position="59"/>
        <end position="77"/>
    </location>
</feature>
<keyword evidence="3" id="KW-1185">Reference proteome</keyword>
<evidence type="ECO:0000313" key="2">
    <source>
        <dbReference type="EMBL" id="QIM15341.1"/>
    </source>
</evidence>
<keyword evidence="1" id="KW-1133">Transmembrane helix</keyword>
<dbReference type="KEGG" id="lins:G7067_01195"/>
<accession>A0A6G8FG23</accession>
<proteinExistence type="predicted"/>
<evidence type="ECO:0000313" key="3">
    <source>
        <dbReference type="Proteomes" id="UP000501387"/>
    </source>
</evidence>
<evidence type="ECO:0000256" key="1">
    <source>
        <dbReference type="SAM" id="Phobius"/>
    </source>
</evidence>
<dbReference type="EMBL" id="CP049934">
    <property type="protein sequence ID" value="QIM15341.1"/>
    <property type="molecule type" value="Genomic_DNA"/>
</dbReference>
<keyword evidence="1" id="KW-0812">Transmembrane</keyword>
<protein>
    <submittedName>
        <fullName evidence="2">Uncharacterized protein</fullName>
    </submittedName>
</protein>
<dbReference type="Proteomes" id="UP000501387">
    <property type="component" value="Chromosome"/>
</dbReference>
<feature type="transmembrane region" description="Helical" evidence="1">
    <location>
        <begin position="84"/>
        <end position="110"/>
    </location>
</feature>
<reference evidence="2 3" key="1">
    <citation type="submission" date="2020-03" db="EMBL/GenBank/DDBJ databases">
        <title>Leucobacter sp. nov., isolated from beetles.</title>
        <authorList>
            <person name="Hyun D.-W."/>
            <person name="Bae J.-W."/>
        </authorList>
    </citation>
    <scope>NUCLEOTIDE SEQUENCE [LARGE SCALE GENOMIC DNA]</scope>
    <source>
        <strain evidence="2 3">HDW9B</strain>
    </source>
</reference>
<dbReference type="RefSeq" id="WP_166321386.1">
    <property type="nucleotide sequence ID" value="NZ_CP049934.1"/>
</dbReference>
<gene>
    <name evidence="2" type="ORF">G7067_01195</name>
</gene>
<feature type="transmembrane region" description="Helical" evidence="1">
    <location>
        <begin position="23"/>
        <end position="47"/>
    </location>
</feature>
<sequence>MSSDTPTTLGTEHGKPGKRSPEFWGRAALTCFLAVLFIGGVLAQSGIHELEPWAGLSGPIGYFGYFGGIVLAVVSLIRREPRGLAIATLVLAGILLATVALIWAALWWMITSQPPCEGGPFCFNPA</sequence>
<name>A0A6G8FG23_9MICO</name>
<dbReference type="AlphaFoldDB" id="A0A6G8FG23"/>